<protein>
    <submittedName>
        <fullName evidence="1">Uncharacterized protein</fullName>
    </submittedName>
</protein>
<sequence length="97" mass="10657">MSNVSTPEGFQMSPQTRMEQSALCFMFKDLNSSNVFEDGHDEAYGVNTPLKVEGSLKDSSLDIFCSVGTNSSSDFGRATKKVADTVQSKCHCWMLDC</sequence>
<accession>A0A8J2P665</accession>
<organism evidence="1 2">
    <name type="scientific">Allacma fusca</name>
    <dbReference type="NCBI Taxonomy" id="39272"/>
    <lineage>
        <taxon>Eukaryota</taxon>
        <taxon>Metazoa</taxon>
        <taxon>Ecdysozoa</taxon>
        <taxon>Arthropoda</taxon>
        <taxon>Hexapoda</taxon>
        <taxon>Collembola</taxon>
        <taxon>Symphypleona</taxon>
        <taxon>Sminthuridae</taxon>
        <taxon>Allacma</taxon>
    </lineage>
</organism>
<evidence type="ECO:0000313" key="2">
    <source>
        <dbReference type="Proteomes" id="UP000708208"/>
    </source>
</evidence>
<feature type="non-terminal residue" evidence="1">
    <location>
        <position position="1"/>
    </location>
</feature>
<keyword evidence="2" id="KW-1185">Reference proteome</keyword>
<gene>
    <name evidence="1" type="ORF">AFUS01_LOCUS21845</name>
</gene>
<dbReference type="EMBL" id="CAJVCH010248458">
    <property type="protein sequence ID" value="CAG7733400.1"/>
    <property type="molecule type" value="Genomic_DNA"/>
</dbReference>
<reference evidence="1" key="1">
    <citation type="submission" date="2021-06" db="EMBL/GenBank/DDBJ databases">
        <authorList>
            <person name="Hodson N. C."/>
            <person name="Mongue J. A."/>
            <person name="Jaron S. K."/>
        </authorList>
    </citation>
    <scope>NUCLEOTIDE SEQUENCE</scope>
</reference>
<dbReference type="AlphaFoldDB" id="A0A8J2P665"/>
<name>A0A8J2P665_9HEXA</name>
<dbReference type="Proteomes" id="UP000708208">
    <property type="component" value="Unassembled WGS sequence"/>
</dbReference>
<proteinExistence type="predicted"/>
<comment type="caution">
    <text evidence="1">The sequence shown here is derived from an EMBL/GenBank/DDBJ whole genome shotgun (WGS) entry which is preliminary data.</text>
</comment>
<evidence type="ECO:0000313" key="1">
    <source>
        <dbReference type="EMBL" id="CAG7733400.1"/>
    </source>
</evidence>